<reference evidence="2 3" key="1">
    <citation type="journal article" date="2018" name="Cell">
        <title>The Chara Genome: Secondary Complexity and Implications for Plant Terrestrialization.</title>
        <authorList>
            <person name="Nishiyama T."/>
            <person name="Sakayama H."/>
            <person name="Vries J.D."/>
            <person name="Buschmann H."/>
            <person name="Saint-Marcoux D."/>
            <person name="Ullrich K.K."/>
            <person name="Haas F.B."/>
            <person name="Vanderstraeten L."/>
            <person name="Becker D."/>
            <person name="Lang D."/>
            <person name="Vosolsobe S."/>
            <person name="Rombauts S."/>
            <person name="Wilhelmsson P.K.I."/>
            <person name="Janitza P."/>
            <person name="Kern R."/>
            <person name="Heyl A."/>
            <person name="Rumpler F."/>
            <person name="Villalobos L.I.A.C."/>
            <person name="Clay J.M."/>
            <person name="Skokan R."/>
            <person name="Toyoda A."/>
            <person name="Suzuki Y."/>
            <person name="Kagoshima H."/>
            <person name="Schijlen E."/>
            <person name="Tajeshwar N."/>
            <person name="Catarino B."/>
            <person name="Hetherington A.J."/>
            <person name="Saltykova A."/>
            <person name="Bonnot C."/>
            <person name="Breuninger H."/>
            <person name="Symeonidi A."/>
            <person name="Radhakrishnan G.V."/>
            <person name="Van Nieuwerburgh F."/>
            <person name="Deforce D."/>
            <person name="Chang C."/>
            <person name="Karol K.G."/>
            <person name="Hedrich R."/>
            <person name="Ulvskov P."/>
            <person name="Glockner G."/>
            <person name="Delwiche C.F."/>
            <person name="Petrasek J."/>
            <person name="Van de Peer Y."/>
            <person name="Friml J."/>
            <person name="Beilby M."/>
            <person name="Dolan L."/>
            <person name="Kohara Y."/>
            <person name="Sugano S."/>
            <person name="Fujiyama A."/>
            <person name="Delaux P.-M."/>
            <person name="Quint M."/>
            <person name="TheiBen G."/>
            <person name="Hagemann M."/>
            <person name="Harholt J."/>
            <person name="Dunand C."/>
            <person name="Zachgo S."/>
            <person name="Langdale J."/>
            <person name="Maumus F."/>
            <person name="Straeten D.V.D."/>
            <person name="Gould S.B."/>
            <person name="Rensing S.A."/>
        </authorList>
    </citation>
    <scope>NUCLEOTIDE SEQUENCE [LARGE SCALE GENOMIC DNA]</scope>
    <source>
        <strain evidence="2 3">S276</strain>
    </source>
</reference>
<feature type="region of interest" description="Disordered" evidence="1">
    <location>
        <begin position="471"/>
        <end position="627"/>
    </location>
</feature>
<keyword evidence="3" id="KW-1185">Reference proteome</keyword>
<feature type="region of interest" description="Disordered" evidence="1">
    <location>
        <begin position="692"/>
        <end position="729"/>
    </location>
</feature>
<feature type="compositionally biased region" description="Polar residues" evidence="1">
    <location>
        <begin position="884"/>
        <end position="903"/>
    </location>
</feature>
<dbReference type="Proteomes" id="UP000265515">
    <property type="component" value="Unassembled WGS sequence"/>
</dbReference>
<feature type="compositionally biased region" description="Basic and acidic residues" evidence="1">
    <location>
        <begin position="535"/>
        <end position="556"/>
    </location>
</feature>
<feature type="region of interest" description="Disordered" evidence="1">
    <location>
        <begin position="784"/>
        <end position="808"/>
    </location>
</feature>
<dbReference type="Gramene" id="GBG74782">
    <property type="protein sequence ID" value="GBG74782"/>
    <property type="gene ID" value="CBR_g19294"/>
</dbReference>
<feature type="compositionally biased region" description="Basic and acidic residues" evidence="1">
    <location>
        <begin position="81"/>
        <end position="96"/>
    </location>
</feature>
<feature type="region of interest" description="Disordered" evidence="1">
    <location>
        <begin position="402"/>
        <end position="455"/>
    </location>
</feature>
<feature type="region of interest" description="Disordered" evidence="1">
    <location>
        <begin position="47"/>
        <end position="111"/>
    </location>
</feature>
<dbReference type="AlphaFoldDB" id="A0A388KXS6"/>
<evidence type="ECO:0000256" key="1">
    <source>
        <dbReference type="SAM" id="MobiDB-lite"/>
    </source>
</evidence>
<feature type="compositionally biased region" description="Basic and acidic residues" evidence="1">
    <location>
        <begin position="427"/>
        <end position="452"/>
    </location>
</feature>
<sequence>MTAADQVAELEQELHIEYRRRETAEILLSEFRRRVRAESQLGCTCRGNRRDNAASANGIGDKGKRLANGHVAAADSPKVSPRGESRGLKSQIRDPGGRSQNGRADALEGGGRQIVAAGTSVAEMEGPSVTKKGGEAVLQTQMAARGKGDSNNGGGEHELNLGLQTEATSWETIAAVLKLSTERRLNVGCRMKEMWQQLGKEMGSLAEVWAEEEDVLMKNMAWLAQSLQRAQEDLHQAHDRTAALIAVNEWQAEQLRSIHQQKLDTWCHGLGDNHPVPKTVGTSVLGLTDNERGRLRAILDSGQGESTDSMPPRKSLEEDEEGGGGSDRNLETAKMKESPKDPPLTSSLGDAKGSVGQGANAERSTSPRILDAHIRVLAALAIAEKGGLESPARIALAEWGNSLVNKTAPLTEREQGKSDIPSQIEMGKGKSENIDPGKKKSTEREGSRESRHVVLANEVCDEVLERVSRATMASAEDVKDLPSPRDPTSVAERFSHNSQAGDSPEALRKEGSQNSDGGNGSQLCGTEEQQQESLILERDLTGCQESEKRLAQTDFRRRPKSLEIPQGRNSSPPALALASAGSGTSSQSVSLPGGGGGSGAGSADVNGRLNGRGGTDGTTSSEMDCSADQRTEVVLRALSALQKELRQALAQDAVRQQTGGPSSSVAGNNSATGLQQQPSLVWSISDGQQLYYTSFPPSPSSTSTDSRDTSRPGMSSYCGGTDSQTSSLTGPYLLSTPLQQTASRAISKGEMAMPPGLDPFAYSSPWSVESDPIMVQCQFDQQFQSAGGGVGEEEEEKEEEEKEQEPKGCIYRPCGIVKEGGNQQDTEVRNGKEMETREIEASMTRYSTLQNEMEHRCGADVDVEEEPNLSESIKSIQQCNMLQKGSTDCRQSSRTSPSRQGLRNTAGRR</sequence>
<name>A0A388KXS6_CHABU</name>
<feature type="region of interest" description="Disordered" evidence="1">
    <location>
        <begin position="298"/>
        <end position="366"/>
    </location>
</feature>
<feature type="region of interest" description="Disordered" evidence="1">
    <location>
        <begin position="884"/>
        <end position="909"/>
    </location>
</feature>
<gene>
    <name evidence="2" type="ORF">CBR_g19294</name>
</gene>
<organism evidence="2 3">
    <name type="scientific">Chara braunii</name>
    <name type="common">Braun's stonewort</name>
    <dbReference type="NCBI Taxonomy" id="69332"/>
    <lineage>
        <taxon>Eukaryota</taxon>
        <taxon>Viridiplantae</taxon>
        <taxon>Streptophyta</taxon>
        <taxon>Charophyceae</taxon>
        <taxon>Charales</taxon>
        <taxon>Characeae</taxon>
        <taxon>Chara</taxon>
    </lineage>
</organism>
<proteinExistence type="predicted"/>
<feature type="compositionally biased region" description="Low complexity" evidence="1">
    <location>
        <begin position="570"/>
        <end position="591"/>
    </location>
</feature>
<dbReference type="EMBL" id="BFEA01000210">
    <property type="protein sequence ID" value="GBG74782.1"/>
    <property type="molecule type" value="Genomic_DNA"/>
</dbReference>
<comment type="caution">
    <text evidence="2">The sequence shown here is derived from an EMBL/GenBank/DDBJ whole genome shotgun (WGS) entry which is preliminary data.</text>
</comment>
<feature type="compositionally biased region" description="Polar residues" evidence="1">
    <location>
        <begin position="654"/>
        <end position="672"/>
    </location>
</feature>
<accession>A0A388KXS6</accession>
<feature type="region of interest" description="Disordered" evidence="1">
    <location>
        <begin position="650"/>
        <end position="672"/>
    </location>
</feature>
<protein>
    <submittedName>
        <fullName evidence="2">Uncharacterized protein</fullName>
    </submittedName>
</protein>
<feature type="compositionally biased region" description="Polar residues" evidence="1">
    <location>
        <begin position="523"/>
        <end position="533"/>
    </location>
</feature>
<feature type="compositionally biased region" description="Acidic residues" evidence="1">
    <location>
        <begin position="791"/>
        <end position="803"/>
    </location>
</feature>
<evidence type="ECO:0000313" key="3">
    <source>
        <dbReference type="Proteomes" id="UP000265515"/>
    </source>
</evidence>
<evidence type="ECO:0000313" key="2">
    <source>
        <dbReference type="EMBL" id="GBG74782.1"/>
    </source>
</evidence>
<feature type="compositionally biased region" description="Basic and acidic residues" evidence="1">
    <location>
        <begin position="328"/>
        <end position="340"/>
    </location>
</feature>